<dbReference type="PANTHER" id="PTHR48476">
    <property type="entry name" value="SHORT-CHAIN DEHYDROGENASE TIC 32, CHLOROPLASTIC-LIKE"/>
    <property type="match status" value="1"/>
</dbReference>
<dbReference type="EC" id="1.1.1.330" evidence="1"/>
<dbReference type="AlphaFoldDB" id="A0A9K3HAS8"/>
<evidence type="ECO:0000313" key="2">
    <source>
        <dbReference type="Proteomes" id="UP000215914"/>
    </source>
</evidence>
<dbReference type="Gene3D" id="3.40.50.720">
    <property type="entry name" value="NAD(P)-binding Rossmann-like Domain"/>
    <property type="match status" value="1"/>
</dbReference>
<comment type="caution">
    <text evidence="1">The sequence shown here is derived from an EMBL/GenBank/DDBJ whole genome shotgun (WGS) entry which is preliminary data.</text>
</comment>
<dbReference type="Gramene" id="mRNA:HanXRQr2_Chr13g0594811">
    <property type="protein sequence ID" value="mRNA:HanXRQr2_Chr13g0594811"/>
    <property type="gene ID" value="HanXRQr2_Chr13g0594811"/>
</dbReference>
<organism evidence="1 2">
    <name type="scientific">Helianthus annuus</name>
    <name type="common">Common sunflower</name>
    <dbReference type="NCBI Taxonomy" id="4232"/>
    <lineage>
        <taxon>Eukaryota</taxon>
        <taxon>Viridiplantae</taxon>
        <taxon>Streptophyta</taxon>
        <taxon>Embryophyta</taxon>
        <taxon>Tracheophyta</taxon>
        <taxon>Spermatophyta</taxon>
        <taxon>Magnoliopsida</taxon>
        <taxon>eudicotyledons</taxon>
        <taxon>Gunneridae</taxon>
        <taxon>Pentapetalae</taxon>
        <taxon>asterids</taxon>
        <taxon>campanulids</taxon>
        <taxon>Asterales</taxon>
        <taxon>Asteraceae</taxon>
        <taxon>Asteroideae</taxon>
        <taxon>Heliantheae alliance</taxon>
        <taxon>Heliantheae</taxon>
        <taxon>Helianthus</taxon>
    </lineage>
</organism>
<keyword evidence="2" id="KW-1185">Reference proteome</keyword>
<dbReference type="GO" id="GO:0141040">
    <property type="term" value="F:very-long-chain 3-oxoacyl-CoA reductase activity"/>
    <property type="evidence" value="ECO:0007669"/>
    <property type="project" value="UniProtKB-EC"/>
</dbReference>
<dbReference type="EMBL" id="MNCJ02000328">
    <property type="protein sequence ID" value="KAF5773967.1"/>
    <property type="molecule type" value="Genomic_DNA"/>
</dbReference>
<evidence type="ECO:0000313" key="1">
    <source>
        <dbReference type="EMBL" id="KAF5773967.1"/>
    </source>
</evidence>
<reference evidence="1" key="1">
    <citation type="journal article" date="2017" name="Nature">
        <title>The sunflower genome provides insights into oil metabolism, flowering and Asterid evolution.</title>
        <authorList>
            <person name="Badouin H."/>
            <person name="Gouzy J."/>
            <person name="Grassa C.J."/>
            <person name="Murat F."/>
            <person name="Staton S.E."/>
            <person name="Cottret L."/>
            <person name="Lelandais-Briere C."/>
            <person name="Owens G.L."/>
            <person name="Carrere S."/>
            <person name="Mayjonade B."/>
            <person name="Legrand L."/>
            <person name="Gill N."/>
            <person name="Kane N.C."/>
            <person name="Bowers J.E."/>
            <person name="Hubner S."/>
            <person name="Bellec A."/>
            <person name="Berard A."/>
            <person name="Berges H."/>
            <person name="Blanchet N."/>
            <person name="Boniface M.C."/>
            <person name="Brunel D."/>
            <person name="Catrice O."/>
            <person name="Chaidir N."/>
            <person name="Claudel C."/>
            <person name="Donnadieu C."/>
            <person name="Faraut T."/>
            <person name="Fievet G."/>
            <person name="Helmstetter N."/>
            <person name="King M."/>
            <person name="Knapp S.J."/>
            <person name="Lai Z."/>
            <person name="Le Paslier M.C."/>
            <person name="Lippi Y."/>
            <person name="Lorenzon L."/>
            <person name="Mandel J.R."/>
            <person name="Marage G."/>
            <person name="Marchand G."/>
            <person name="Marquand E."/>
            <person name="Bret-Mestries E."/>
            <person name="Morien E."/>
            <person name="Nambeesan S."/>
            <person name="Nguyen T."/>
            <person name="Pegot-Espagnet P."/>
            <person name="Pouilly N."/>
            <person name="Raftis F."/>
            <person name="Sallet E."/>
            <person name="Schiex T."/>
            <person name="Thomas J."/>
            <person name="Vandecasteele C."/>
            <person name="Vares D."/>
            <person name="Vear F."/>
            <person name="Vautrin S."/>
            <person name="Crespi M."/>
            <person name="Mangin B."/>
            <person name="Burke J.M."/>
            <person name="Salse J."/>
            <person name="Munos S."/>
            <person name="Vincourt P."/>
            <person name="Rieseberg L.H."/>
            <person name="Langlade N.B."/>
        </authorList>
    </citation>
    <scope>NUCLEOTIDE SEQUENCE</scope>
    <source>
        <tissue evidence="1">Leaves</tissue>
    </source>
</reference>
<proteinExistence type="predicted"/>
<dbReference type="SUPFAM" id="SSF51735">
    <property type="entry name" value="NAD(P)-binding Rossmann-fold domains"/>
    <property type="match status" value="1"/>
</dbReference>
<dbReference type="InterPro" id="IPR036291">
    <property type="entry name" value="NAD(P)-bd_dom_sf"/>
</dbReference>
<dbReference type="Proteomes" id="UP000215914">
    <property type="component" value="Unassembled WGS sequence"/>
</dbReference>
<sequence length="112" mass="12736">MCRGWFLRCSGHFLLTHMLLDNMKKTARKSKKEGRIVNVSSEAHRITYPEGICFEKINDETKYSKYQAYGQSKLANNLHANELTRQLKGAATTCYVALYQQVKGVSGELFLG</sequence>
<gene>
    <name evidence="1" type="ORF">HanXRQr2_Chr13g0594811</name>
</gene>
<accession>A0A9K3HAS8</accession>
<dbReference type="PANTHER" id="PTHR48476:SF1">
    <property type="entry name" value="SHORT-CHAIN DEHYDROGENASE TIC 32, CHLOROPLASTIC-LIKE"/>
    <property type="match status" value="1"/>
</dbReference>
<keyword evidence="1" id="KW-0560">Oxidoreductase</keyword>
<dbReference type="InterPro" id="IPR055280">
    <property type="entry name" value="TIC32"/>
</dbReference>
<reference evidence="1" key="2">
    <citation type="submission" date="2020-06" db="EMBL/GenBank/DDBJ databases">
        <title>Helianthus annuus Genome sequencing and assembly Release 2.</title>
        <authorList>
            <person name="Gouzy J."/>
            <person name="Langlade N."/>
            <person name="Munos S."/>
        </authorList>
    </citation>
    <scope>NUCLEOTIDE SEQUENCE</scope>
    <source>
        <tissue evidence="1">Leaves</tissue>
    </source>
</reference>
<name>A0A9K3HAS8_HELAN</name>
<protein>
    <submittedName>
        <fullName evidence="1">Very-long-chain 3-oxoacyl-CoA reductase</fullName>
        <ecNumber evidence="1">1.1.1.330</ecNumber>
    </submittedName>
</protein>